<protein>
    <recommendedName>
        <fullName evidence="6 7">Large ribosomal subunit protein uL18</fullName>
    </recommendedName>
</protein>
<keyword evidence="9" id="KW-1185">Reference proteome</keyword>
<dbReference type="STRING" id="42253.NITMOv2_1222"/>
<keyword evidence="5 7" id="KW-0687">Ribonucleoprotein</keyword>
<name>A0A0K2G9N2_NITMO</name>
<evidence type="ECO:0000256" key="2">
    <source>
        <dbReference type="ARBA" id="ARBA00022730"/>
    </source>
</evidence>
<evidence type="ECO:0000256" key="7">
    <source>
        <dbReference type="HAMAP-Rule" id="MF_01337"/>
    </source>
</evidence>
<evidence type="ECO:0000313" key="8">
    <source>
        <dbReference type="EMBL" id="ALA57650.1"/>
    </source>
</evidence>
<dbReference type="GO" id="GO:0008097">
    <property type="term" value="F:5S rRNA binding"/>
    <property type="evidence" value="ECO:0007669"/>
    <property type="project" value="TreeGrafter"/>
</dbReference>
<dbReference type="PANTHER" id="PTHR12899:SF3">
    <property type="entry name" value="LARGE RIBOSOMAL SUBUNIT PROTEIN UL18M"/>
    <property type="match status" value="1"/>
</dbReference>
<dbReference type="Proteomes" id="UP000069205">
    <property type="component" value="Chromosome"/>
</dbReference>
<dbReference type="PANTHER" id="PTHR12899">
    <property type="entry name" value="39S RIBOSOMAL PROTEIN L18, MITOCHONDRIAL"/>
    <property type="match status" value="1"/>
</dbReference>
<evidence type="ECO:0000256" key="1">
    <source>
        <dbReference type="ARBA" id="ARBA00007116"/>
    </source>
</evidence>
<keyword evidence="2 7" id="KW-0699">rRNA-binding</keyword>
<organism evidence="8 9">
    <name type="scientific">Nitrospira moscoviensis</name>
    <dbReference type="NCBI Taxonomy" id="42253"/>
    <lineage>
        <taxon>Bacteria</taxon>
        <taxon>Pseudomonadati</taxon>
        <taxon>Nitrospirota</taxon>
        <taxon>Nitrospiria</taxon>
        <taxon>Nitrospirales</taxon>
        <taxon>Nitrospiraceae</taxon>
        <taxon>Nitrospira</taxon>
    </lineage>
</organism>
<keyword evidence="4 7" id="KW-0689">Ribosomal protein</keyword>
<accession>A0A0K2G9N2</accession>
<evidence type="ECO:0000256" key="5">
    <source>
        <dbReference type="ARBA" id="ARBA00023274"/>
    </source>
</evidence>
<evidence type="ECO:0000256" key="4">
    <source>
        <dbReference type="ARBA" id="ARBA00022980"/>
    </source>
</evidence>
<dbReference type="AlphaFoldDB" id="A0A0K2G9N2"/>
<dbReference type="FunFam" id="3.30.420.100:FF:000001">
    <property type="entry name" value="50S ribosomal protein L18"/>
    <property type="match status" value="1"/>
</dbReference>
<gene>
    <name evidence="7 8" type="primary">rplR</name>
    <name evidence="8" type="ORF">NITMOv2_1222</name>
</gene>
<dbReference type="GO" id="GO:0006412">
    <property type="term" value="P:translation"/>
    <property type="evidence" value="ECO:0007669"/>
    <property type="project" value="UniProtKB-UniRule"/>
</dbReference>
<evidence type="ECO:0000256" key="3">
    <source>
        <dbReference type="ARBA" id="ARBA00022884"/>
    </source>
</evidence>
<dbReference type="EMBL" id="CP011801">
    <property type="protein sequence ID" value="ALA57650.1"/>
    <property type="molecule type" value="Genomic_DNA"/>
</dbReference>
<evidence type="ECO:0000256" key="6">
    <source>
        <dbReference type="ARBA" id="ARBA00035197"/>
    </source>
</evidence>
<comment type="similarity">
    <text evidence="1 7">Belongs to the universal ribosomal protein uL18 family.</text>
</comment>
<dbReference type="Gene3D" id="3.30.420.100">
    <property type="match status" value="1"/>
</dbReference>
<sequence length="121" mass="13439">MNTAEKERQLERRRRRVRQRIMGTPERPRLNVFRSSAHIYAQIIDDIKGTTLAAASSLDKSLRTSLKSTSSIEGAKAVGKLLADRAKAAKITAVVFDRGGRMYHGRIKALAEASREGGLQF</sequence>
<dbReference type="KEGG" id="nmv:NITMOv2_1222"/>
<comment type="function">
    <text evidence="7">This is one of the proteins that bind and probably mediate the attachment of the 5S RNA into the large ribosomal subunit, where it forms part of the central protuberance.</text>
</comment>
<dbReference type="RefSeq" id="WP_083447772.1">
    <property type="nucleotide sequence ID" value="NZ_CP011801.1"/>
</dbReference>
<evidence type="ECO:0000313" key="9">
    <source>
        <dbReference type="Proteomes" id="UP000069205"/>
    </source>
</evidence>
<dbReference type="OrthoDB" id="9810939at2"/>
<dbReference type="NCBIfam" id="TIGR00060">
    <property type="entry name" value="L18_bact"/>
    <property type="match status" value="1"/>
</dbReference>
<proteinExistence type="inferred from homology"/>
<dbReference type="Pfam" id="PF00861">
    <property type="entry name" value="Ribosomal_L18p"/>
    <property type="match status" value="1"/>
</dbReference>
<keyword evidence="3 7" id="KW-0694">RNA-binding</keyword>
<dbReference type="GO" id="GO:0022625">
    <property type="term" value="C:cytosolic large ribosomal subunit"/>
    <property type="evidence" value="ECO:0007669"/>
    <property type="project" value="TreeGrafter"/>
</dbReference>
<dbReference type="InterPro" id="IPR057268">
    <property type="entry name" value="Ribosomal_L18"/>
</dbReference>
<comment type="subunit">
    <text evidence="7">Part of the 50S ribosomal subunit; part of the 5S rRNA/L5/L18/L25 subcomplex. Contacts the 5S and 23S rRNAs.</text>
</comment>
<dbReference type="GO" id="GO:0003735">
    <property type="term" value="F:structural constituent of ribosome"/>
    <property type="evidence" value="ECO:0007669"/>
    <property type="project" value="InterPro"/>
</dbReference>
<dbReference type="PATRIC" id="fig|42253.5.peg.1203"/>
<dbReference type="HAMAP" id="MF_01337_B">
    <property type="entry name" value="Ribosomal_uL18_B"/>
    <property type="match status" value="1"/>
</dbReference>
<dbReference type="InterPro" id="IPR005484">
    <property type="entry name" value="Ribosomal_uL18_bac/plant/anim"/>
</dbReference>
<reference evidence="8 9" key="1">
    <citation type="journal article" date="2015" name="Proc. Natl. Acad. Sci. U.S.A.">
        <title>Expanded metabolic versatility of ubiquitous nitrite-oxidizing bacteria from the genus Nitrospira.</title>
        <authorList>
            <person name="Koch H."/>
            <person name="Lucker S."/>
            <person name="Albertsen M."/>
            <person name="Kitzinger K."/>
            <person name="Herbold C."/>
            <person name="Spieck E."/>
            <person name="Nielsen P.H."/>
            <person name="Wagner M."/>
            <person name="Daims H."/>
        </authorList>
    </citation>
    <scope>NUCLEOTIDE SEQUENCE [LARGE SCALE GENOMIC DNA]</scope>
    <source>
        <strain evidence="8 9">NSP M-1</strain>
    </source>
</reference>
<dbReference type="SUPFAM" id="SSF53137">
    <property type="entry name" value="Translational machinery components"/>
    <property type="match status" value="1"/>
</dbReference>
<dbReference type="CDD" id="cd00432">
    <property type="entry name" value="Ribosomal_L18_L5e"/>
    <property type="match status" value="1"/>
</dbReference>
<dbReference type="InterPro" id="IPR004389">
    <property type="entry name" value="Ribosomal_uL18_bac-type"/>
</dbReference>